<accession>A0AAE1D7U8</accession>
<dbReference type="InterPro" id="IPR001190">
    <property type="entry name" value="SRCR"/>
</dbReference>
<dbReference type="PANTHER" id="PTHR47653:SF1">
    <property type="entry name" value="DELETED IN MALIGNANT BRAIN TUMORS 1 PROTEIN"/>
    <property type="match status" value="1"/>
</dbReference>
<feature type="domain" description="SRCR" evidence="12">
    <location>
        <begin position="1077"/>
        <end position="1180"/>
    </location>
</feature>
<dbReference type="InterPro" id="IPR012334">
    <property type="entry name" value="Pectin_lyas_fold"/>
</dbReference>
<evidence type="ECO:0000259" key="12">
    <source>
        <dbReference type="PROSITE" id="PS50287"/>
    </source>
</evidence>
<sequence>MQSVCHIKLQPMTQSKTKGYRSGGSDDTGYVTMSQHSPRINLCRTTLITGIRIKLLLASLSCLFTLAPSFVEGALPVTPPPRINNRPVIANGRVYFLDHIPKHCQPPIIDIFSNGMLIKDNRAMMRKDNPHIINGNIEIAPSGCLYIEPGSELKFAPGIGMIINGTLIARGSEEPGGRITMTKAMGLDMGRPTGDWRDDARLVLGNTTRDGRLDLKFQGKWRAVCTNHNNFTAIDANVTCRHLGFLKGNFTYHSFARNLTDYILWEKPDCRGNENSLFECPGAQDINMKTGMHICDGQEVIGFECEGLRPGLALDHWRGLDFYNSTTEKRYQIPDNFRVYMEDAVSFLEYLDISYTGLDTYHGQTSEIGVFYPKAAISASPHVPLMSNVTIQYGAYDGLNLTEIVGPIHIANSTISFNRGHGMYIQTSVGQTLINTTEVSNNWGDGIKWYLSNLTIFDFRRKFPPDQSFCLQSNTAGQVYPIYQHLDLIQINGKERVKAFVGMGCDRTFRTDEGMRITIHFLIMERDPEVTGTFILKDGGISGNPLQTISINNGTFPESITTETNQLFIQLELDYPRNRVCKIFPTCLRFLIELTTAYDVEEDFRLLMSSVHDNVGHGVNVHDMRSKIRISNETDISFNEFGAGLNVYRGAGQVIVNGTRIEGNQGAGVNITYSGGFQLLNGTEVVDNVGYGVITEYLQLNRTRQETQHLLEVVRCKFERNEMIALRVGNYCRGGRVVVNESNFNFGLDEAFEYLSCNVSTGGKNTVLEMLFNSFSQNYRHAIMLRPLLNTEGTISHNHFYNHTLGVFRVDNGYDLLLDRWYREFPVNFKLEENTFKNNSGRYVINLRLTQYSSFQTISASYNHFQENVIEEAFQPYLKPRSRASAVVVLSSSNVYLKRNHIYNPLSVRELATHLVDPSVVLDASENYWGMALNDAKGYERIFNSIFDQNNRYNLAKVKYHPALRTMNLRADPYLLAGNIPSHVWKFHRDGTLGGELLHNSFVASNGETYYVDRDIYIHPNKTLHLDPGATLKFAPSVGMIVHGLLRADGYTHKGSVTFTLDDREEWVPLENRTASIRLQDGETELEGRLEVDMGDGIWGTVCSDGWIKENALLACQQLGLVYNHDTPQPAVRIGASFDTPVLMSWVSCEDVDLDLTKCKALNWDARNCGHDKDVFLKCHRPTWAGITLAASYWHDQTQVQTRIDSQLRYVNIFKAGMMDADTATFSPALRIDYNYYQISWLNIEDSLSDGIHIFHHFPYNLNKLEYITVKNCGGNGIVTRSPRLEVMHSLLQSNSKAGFLYDPFFTEYDALLVRNMIYPARRMDMFAQPQRILSSNSPMMFLICPAGQAKEVQKEYIVEIIGSQSSRLVLQILDYLPIENVEKVTVFDSRKDLISYPGTKRWEIEKDLVDFPILSGGSALTIKLEVNGQRSGRLAFVAVQTNARAGHPILRTGLTNTTFFSNDQGIVTKHYNSPSNQKLELFHRHREETFSFERVKITNSARHAMHMPSVTKFHEDYIPTYSDMTQAERLARISYIMNLVEFINNKMGLLAEHNHVDFANNVWQWSISQLIVSGTSEGGFEIEVPRVNEAESGNGADRATSDIREVHQVKVIDSRFLNNYEFAFTVAGYYAEVSVERNEFRNNKCRMGLVAILGMEKNLTLSVNSITDNDGRFAVDVDINSHYEFYGNILGSFHLNVIKNNIYTGPTPPGAVYSPKTFAVAVKGLQNMKGNRNILENPNLDYEFVAGVMSLTFGDPMDVQFNYWGATDELTIRRRIFDFDDWNNYVIADYFPYLTIPDPNSDPSTGLPDKFELDPYHLGGRVDESRVLEETGRPFVVDSDLTIMPGITLTIPPGADLQFRPNVGILVLGRLIANGLPYSRIKFRPIQPSSSLMLPSESSLRSSSSSADTDMTRRRRDVSAGVRLRGSGTLFNDAGFLELYNTSTGTWNLMCDSQFNEKTAEVVCRALGMETINVQVRFTHLYDHYIFGKPMYFRKEFWFNSYHCRGDENSLRQCIIRYNYNLLSCIYAANYIFISCGKRNLNPNLEYWGNIRFADDSYEEKPLEADIGRKHSSLTYVDIEGAGMLHGEKVGAIQTTYVTPKFHNINISSCVDNGYDIIAPRQNLDIELQNITENFGYGINILVLNGESSERRSSFLPNSPSTMPYNVHGLVDMCRLEKEIQVDTRALLFYKYGPQVRDCVKIIRAPRKGVGLRLLQVNLFHDDFSRNAIEIFDGQFASETTLLARVVSNSSSQEIGALFRSTGDSLAVHIHASVGHSSYGFIAEAVRLPLAGLTYPDNKFSHQIHHAEIRGNERGALRYKNVGETTPSLYIEHCWLADNGRPILNLTSPPTIDISLQSTISFRFSHNQISHNSGGMYLYTHTAAMHAALRGNITNNVFAFGVNGEALNISGHYFQGLMFHQNYIYNYTAGDYRDVIHVKDVVVNLTHNYILRNIGHYILHTYNSEDGTESQLFARNGIYDNNATALRESTIKVGSGRPKFTHNYLVNSFNDFEIESYPKSRSSTGFIDARSNWWGSEREAYINGKTYDYSDDPRLVEVNFWPPIVDPRSVIEGECLPGWVQDKNRCYRYMGGALPFEEARKFCKSHGAFLAEARGREGFFNYLVRLMVIERDWAQKVWVMADLGIGRCSAFEQNYIVYEEDCTRKFYPFICETDPELRPPEELTSAIKAMILGICLGVGGVILIIAIIILVLWCLKSKRREKERFERTASMRSSLNNLSKINGSLRGTKSTLSMMSVGASRRRLNELDQRSMDSSLTTKHSRDSAVSNGTSVHSVHSVSSGMDIADRTPVPQVAVEAPTAATFSKGGARPKDVAPPSSRPGGGRQVHSLRPDRSAAGLRAQIQAGAGAAATLPAARGASEHPGRSWVRKGLKEKERKNQEGTNSRENPPQEIELEDGDEERGQYAENSDNDSVDKEDFDSDSTFDDHEDDENHRGNEEDLDSKDMRYHMNRSNERLVERPWEPSGDGKRYGPGPLPPKPHPTQASADSDASDYLPNPNKPKSLSSFLDPASIPPAKRALLPPLSSSRDNLSSPPHDPRQLPSSNGATGYGPRPAPRPKPLPPTRQIPSTDHDYKNEPPYNNRPPPFYDSVYEGSNRGGSSNGGSQGFPLYDPVYDPSTDNSRSTNRYEPVEFNQPPDTDYMPRPLNSNLGRDRLGPPPPVPLQPSHQPSLPRAAAPRHHLPLESDIDSYMSDHGGQSLPRKPNPPSSIYSEDSVGSSRFTDTLPPKPGAPSSTPYHSSGSQAPYTPHYLPPQPRANSRENLTQPPPYSTTPKEREDHRSRHGSRDRGLDYAGALGSQDRPLPSSRHGSRERLDELPPPYSPGDGNLSSQPRGIRGSQNDILYLNQGSKPKLNESIETEI</sequence>
<dbReference type="PRINTS" id="PR00258">
    <property type="entry name" value="SPERACTRCPTR"/>
</dbReference>
<evidence type="ECO:0000256" key="2">
    <source>
        <dbReference type="ARBA" id="ARBA00022692"/>
    </source>
</evidence>
<dbReference type="CDD" id="cd00037">
    <property type="entry name" value="CLECT"/>
    <property type="match status" value="1"/>
</dbReference>
<feature type="compositionally biased region" description="Polar residues" evidence="10">
    <location>
        <begin position="3044"/>
        <end position="3053"/>
    </location>
</feature>
<comment type="subcellular location">
    <subcellularLocation>
        <location evidence="1">Membrane</location>
        <topology evidence="1">Single-pass membrane protein</topology>
    </subcellularLocation>
</comment>
<dbReference type="FunFam" id="3.10.250.10:FF:000016">
    <property type="entry name" value="Scavenger receptor cysteine-rich protein type 12"/>
    <property type="match status" value="1"/>
</dbReference>
<feature type="disulfide bond" evidence="9">
    <location>
        <begin position="270"/>
        <end position="280"/>
    </location>
</feature>
<protein>
    <recommendedName>
        <fullName evidence="12">SRCR domain-containing protein</fullName>
    </recommendedName>
</protein>
<feature type="region of interest" description="Disordered" evidence="10">
    <location>
        <begin position="2868"/>
        <end position="3380"/>
    </location>
</feature>
<feature type="compositionally biased region" description="Low complexity" evidence="10">
    <location>
        <begin position="2868"/>
        <end position="2878"/>
    </location>
</feature>
<feature type="compositionally biased region" description="Basic and acidic residues" evidence="10">
    <location>
        <begin position="2891"/>
        <end position="2900"/>
    </location>
</feature>
<evidence type="ECO:0000256" key="6">
    <source>
        <dbReference type="ARBA" id="ARBA00023136"/>
    </source>
</evidence>
<feature type="compositionally biased region" description="Basic and acidic residues" evidence="10">
    <location>
        <begin position="3292"/>
        <end position="3309"/>
    </location>
</feature>
<feature type="region of interest" description="Disordered" evidence="10">
    <location>
        <begin position="2761"/>
        <end position="2805"/>
    </location>
</feature>
<dbReference type="Gene3D" id="3.10.100.10">
    <property type="entry name" value="Mannose-Binding Protein A, subunit A"/>
    <property type="match status" value="1"/>
</dbReference>
<keyword evidence="5 11" id="KW-1133">Transmembrane helix</keyword>
<feature type="compositionally biased region" description="Low complexity" evidence="10">
    <location>
        <begin position="1893"/>
        <end position="1907"/>
    </location>
</feature>
<dbReference type="Pfam" id="PF00530">
    <property type="entry name" value="SRCR"/>
    <property type="match status" value="3"/>
</dbReference>
<feature type="compositionally biased region" description="Acidic residues" evidence="10">
    <location>
        <begin position="2929"/>
        <end position="2950"/>
    </location>
</feature>
<feature type="compositionally biased region" description="Polar residues" evidence="10">
    <location>
        <begin position="3251"/>
        <end position="3264"/>
    </location>
</feature>
<evidence type="ECO:0000256" key="7">
    <source>
        <dbReference type="ARBA" id="ARBA00023157"/>
    </source>
</evidence>
<evidence type="ECO:0000256" key="3">
    <source>
        <dbReference type="ARBA" id="ARBA00022729"/>
    </source>
</evidence>
<feature type="disulfide bond" evidence="9">
    <location>
        <begin position="1149"/>
        <end position="1159"/>
    </location>
</feature>
<evidence type="ECO:0000256" key="8">
    <source>
        <dbReference type="ARBA" id="ARBA00023180"/>
    </source>
</evidence>
<keyword evidence="7 9" id="KW-1015">Disulfide bond</keyword>
<dbReference type="Proteomes" id="UP001283361">
    <property type="component" value="Unassembled WGS sequence"/>
</dbReference>
<dbReference type="InterPro" id="IPR036772">
    <property type="entry name" value="SRCR-like_dom_sf"/>
</dbReference>
<feature type="region of interest" description="Disordered" evidence="10">
    <location>
        <begin position="1893"/>
        <end position="1916"/>
    </location>
</feature>
<dbReference type="InterPro" id="IPR053243">
    <property type="entry name" value="SJ_maturation_regulator"/>
</dbReference>
<feature type="compositionally biased region" description="Gly residues" evidence="10">
    <location>
        <begin position="3116"/>
        <end position="3126"/>
    </location>
</feature>
<dbReference type="EMBL" id="JAWDGP010005105">
    <property type="protein sequence ID" value="KAK3759598.1"/>
    <property type="molecule type" value="Genomic_DNA"/>
</dbReference>
<keyword evidence="8" id="KW-0325">Glycoprotein</keyword>
<feature type="region of interest" description="Disordered" evidence="10">
    <location>
        <begin position="2821"/>
        <end position="2850"/>
    </location>
</feature>
<keyword evidence="2 11" id="KW-0812">Transmembrane</keyword>
<dbReference type="InterPro" id="IPR016186">
    <property type="entry name" value="C-type_lectin-like/link_sf"/>
</dbReference>
<reference evidence="13" key="1">
    <citation type="journal article" date="2023" name="G3 (Bethesda)">
        <title>A reference genome for the long-term kleptoplast-retaining sea slug Elysia crispata morphotype clarki.</title>
        <authorList>
            <person name="Eastman K.E."/>
            <person name="Pendleton A.L."/>
            <person name="Shaikh M.A."/>
            <person name="Suttiyut T."/>
            <person name="Ogas R."/>
            <person name="Tomko P."/>
            <person name="Gavelis G."/>
            <person name="Widhalm J.R."/>
            <person name="Wisecaver J.H."/>
        </authorList>
    </citation>
    <scope>NUCLEOTIDE SEQUENCE</scope>
    <source>
        <strain evidence="13">ECLA1</strain>
    </source>
</reference>
<feature type="transmembrane region" description="Helical" evidence="11">
    <location>
        <begin position="2690"/>
        <end position="2716"/>
    </location>
</feature>
<feature type="compositionally biased region" description="Polar residues" evidence="10">
    <location>
        <begin position="2773"/>
        <end position="2791"/>
    </location>
</feature>
<feature type="domain" description="SRCR" evidence="12">
    <location>
        <begin position="200"/>
        <end position="306"/>
    </location>
</feature>
<dbReference type="InterPro" id="IPR011050">
    <property type="entry name" value="Pectin_lyase_fold/virulence"/>
</dbReference>
<dbReference type="GO" id="GO:0045217">
    <property type="term" value="P:cell-cell junction maintenance"/>
    <property type="evidence" value="ECO:0007669"/>
    <property type="project" value="TreeGrafter"/>
</dbReference>
<keyword evidence="14" id="KW-1185">Reference proteome</keyword>
<feature type="compositionally biased region" description="Polar residues" evidence="10">
    <location>
        <begin position="3227"/>
        <end position="3241"/>
    </location>
</feature>
<evidence type="ECO:0000256" key="11">
    <source>
        <dbReference type="SAM" id="Phobius"/>
    </source>
</evidence>
<evidence type="ECO:0000256" key="1">
    <source>
        <dbReference type="ARBA" id="ARBA00004167"/>
    </source>
</evidence>
<dbReference type="SUPFAM" id="SSF56487">
    <property type="entry name" value="SRCR-like"/>
    <property type="match status" value="3"/>
</dbReference>
<evidence type="ECO:0000256" key="9">
    <source>
        <dbReference type="PROSITE-ProRule" id="PRU00196"/>
    </source>
</evidence>
<comment type="caution">
    <text evidence="13">The sequence shown here is derived from an EMBL/GenBank/DDBJ whole genome shotgun (WGS) entry which is preliminary data.</text>
</comment>
<feature type="compositionally biased region" description="Pro residues" evidence="10">
    <location>
        <begin position="3073"/>
        <end position="3085"/>
    </location>
</feature>
<evidence type="ECO:0000256" key="10">
    <source>
        <dbReference type="SAM" id="MobiDB-lite"/>
    </source>
</evidence>
<dbReference type="GO" id="GO:0016020">
    <property type="term" value="C:membrane"/>
    <property type="evidence" value="ECO:0007669"/>
    <property type="project" value="UniProtKB-SubCell"/>
</dbReference>
<proteinExistence type="predicted"/>
<dbReference type="Gene3D" id="3.10.250.10">
    <property type="entry name" value="SRCR-like domain"/>
    <property type="match status" value="3"/>
</dbReference>
<feature type="compositionally biased region" description="Polar residues" evidence="10">
    <location>
        <begin position="3346"/>
        <end position="3368"/>
    </location>
</feature>
<dbReference type="PROSITE" id="PS50287">
    <property type="entry name" value="SRCR_2"/>
    <property type="match status" value="3"/>
</dbReference>
<dbReference type="SMART" id="SM00710">
    <property type="entry name" value="PbH1"/>
    <property type="match status" value="10"/>
</dbReference>
<name>A0AAE1D7U8_9GAST</name>
<evidence type="ECO:0000313" key="13">
    <source>
        <dbReference type="EMBL" id="KAK3759598.1"/>
    </source>
</evidence>
<evidence type="ECO:0000256" key="5">
    <source>
        <dbReference type="ARBA" id="ARBA00022989"/>
    </source>
</evidence>
<keyword evidence="6 11" id="KW-0472">Membrane</keyword>
<evidence type="ECO:0000313" key="14">
    <source>
        <dbReference type="Proteomes" id="UP001283361"/>
    </source>
</evidence>
<dbReference type="SUPFAM" id="SSF56436">
    <property type="entry name" value="C-type lectin-like"/>
    <property type="match status" value="1"/>
</dbReference>
<dbReference type="InterPro" id="IPR006626">
    <property type="entry name" value="PbH1"/>
</dbReference>
<dbReference type="SUPFAM" id="SSF51126">
    <property type="entry name" value="Pectin lyase-like"/>
    <property type="match status" value="1"/>
</dbReference>
<feature type="domain" description="SRCR" evidence="12">
    <location>
        <begin position="1923"/>
        <end position="2038"/>
    </location>
</feature>
<dbReference type="PANTHER" id="PTHR47653">
    <property type="entry name" value="PROTEIN BARK BEETLE"/>
    <property type="match status" value="1"/>
</dbReference>
<keyword evidence="3" id="KW-0732">Signal</keyword>
<evidence type="ECO:0000256" key="4">
    <source>
        <dbReference type="ARBA" id="ARBA00022737"/>
    </source>
</evidence>
<keyword evidence="4" id="KW-0677">Repeat</keyword>
<dbReference type="InterPro" id="IPR016187">
    <property type="entry name" value="CTDL_fold"/>
</dbReference>
<comment type="caution">
    <text evidence="9">Lacks conserved residue(s) required for the propagation of feature annotation.</text>
</comment>
<dbReference type="Gene3D" id="2.160.20.10">
    <property type="entry name" value="Single-stranded right-handed beta-helix, Pectin lyase-like"/>
    <property type="match status" value="2"/>
</dbReference>
<gene>
    <name evidence="13" type="ORF">RRG08_028779</name>
</gene>
<feature type="compositionally biased region" description="Low complexity" evidence="10">
    <location>
        <begin position="2792"/>
        <end position="2801"/>
    </location>
</feature>
<organism evidence="13 14">
    <name type="scientific">Elysia crispata</name>
    <name type="common">lettuce slug</name>
    <dbReference type="NCBI Taxonomy" id="231223"/>
    <lineage>
        <taxon>Eukaryota</taxon>
        <taxon>Metazoa</taxon>
        <taxon>Spiralia</taxon>
        <taxon>Lophotrochozoa</taxon>
        <taxon>Mollusca</taxon>
        <taxon>Gastropoda</taxon>
        <taxon>Heterobranchia</taxon>
        <taxon>Euthyneura</taxon>
        <taxon>Panpulmonata</taxon>
        <taxon>Sacoglossa</taxon>
        <taxon>Placobranchoidea</taxon>
        <taxon>Plakobranchidae</taxon>
        <taxon>Elysia</taxon>
    </lineage>
</organism>
<feature type="disulfide bond" evidence="9">
    <location>
        <begin position="2005"/>
        <end position="2015"/>
    </location>
</feature>
<dbReference type="SMART" id="SM00202">
    <property type="entry name" value="SR"/>
    <property type="match status" value="3"/>
</dbReference>
<feature type="compositionally biased region" description="Basic and acidic residues" evidence="10">
    <location>
        <begin position="2951"/>
        <end position="2990"/>
    </location>
</feature>
<feature type="compositionally biased region" description="Polar residues" evidence="10">
    <location>
        <begin position="3138"/>
        <end position="3147"/>
    </location>
</feature>